<dbReference type="OrthoDB" id="9872208at2"/>
<protein>
    <submittedName>
        <fullName evidence="1">Uncharacterized protein</fullName>
    </submittedName>
</protein>
<evidence type="ECO:0000313" key="2">
    <source>
        <dbReference type="Proteomes" id="UP000322876"/>
    </source>
</evidence>
<gene>
    <name evidence="1" type="ORF">FHQ18_06020</name>
</gene>
<evidence type="ECO:0000313" key="1">
    <source>
        <dbReference type="EMBL" id="KAA0257946.1"/>
    </source>
</evidence>
<proteinExistence type="predicted"/>
<name>A0A5A8F356_9BACT</name>
<sequence>MNVIITFYYLNKNLFSEILPILIETFENADYLIETYGLNNTTPSLPHSFSLKLQGSNKKEFKSFIIDMDNTLTDNTLNPSTLKINLLNNNLHYWSIAGSLVKSFPDASPAFFTGYLTDKNKKDELLLFNSSKPLSSLMKLHQI</sequence>
<keyword evidence="2" id="KW-1185">Reference proteome</keyword>
<accession>A0A5A8F356</accession>
<reference evidence="1 2" key="1">
    <citation type="submission" date="2019-06" db="EMBL/GenBank/DDBJ databases">
        <title>Genomic insights into carbon and energy metabolism of Deferribacter autotrophicus revealed new metabolic traits in the phylum Deferribacteres.</title>
        <authorList>
            <person name="Slobodkin A.I."/>
            <person name="Slobodkina G.B."/>
            <person name="Allioux M."/>
            <person name="Alain K."/>
            <person name="Jebbar M."/>
            <person name="Shadrin V."/>
            <person name="Kublanov I.V."/>
            <person name="Toshchakov S.V."/>
            <person name="Bonch-Osmolovskaya E.A."/>
        </authorList>
    </citation>
    <scope>NUCLEOTIDE SEQUENCE [LARGE SCALE GENOMIC DNA]</scope>
    <source>
        <strain evidence="1 2">SL50</strain>
    </source>
</reference>
<dbReference type="RefSeq" id="WP_149266267.1">
    <property type="nucleotide sequence ID" value="NZ_VFJB01000005.1"/>
</dbReference>
<dbReference type="AlphaFoldDB" id="A0A5A8F356"/>
<organism evidence="1 2">
    <name type="scientific">Deferribacter autotrophicus</name>
    <dbReference type="NCBI Taxonomy" id="500465"/>
    <lineage>
        <taxon>Bacteria</taxon>
        <taxon>Pseudomonadati</taxon>
        <taxon>Deferribacterota</taxon>
        <taxon>Deferribacteres</taxon>
        <taxon>Deferribacterales</taxon>
        <taxon>Deferribacteraceae</taxon>
        <taxon>Deferribacter</taxon>
    </lineage>
</organism>
<dbReference type="EMBL" id="VFJB01000005">
    <property type="protein sequence ID" value="KAA0257946.1"/>
    <property type="molecule type" value="Genomic_DNA"/>
</dbReference>
<comment type="caution">
    <text evidence="1">The sequence shown here is derived from an EMBL/GenBank/DDBJ whole genome shotgun (WGS) entry which is preliminary data.</text>
</comment>
<dbReference type="Proteomes" id="UP000322876">
    <property type="component" value="Unassembled WGS sequence"/>
</dbReference>